<dbReference type="Gene3D" id="2.60.120.740">
    <property type="match status" value="1"/>
</dbReference>
<dbReference type="PROSITE" id="PS50228">
    <property type="entry name" value="SUEL_LECTIN"/>
    <property type="match status" value="1"/>
</dbReference>
<dbReference type="Pfam" id="PF02140">
    <property type="entry name" value="SUEL_Lectin"/>
    <property type="match status" value="1"/>
</dbReference>
<dbReference type="InterPro" id="IPR000922">
    <property type="entry name" value="Lectin_gal-bd_dom"/>
</dbReference>
<dbReference type="Pfam" id="PF00002">
    <property type="entry name" value="7tm_2"/>
    <property type="match status" value="1"/>
</dbReference>
<evidence type="ECO:0000256" key="11">
    <source>
        <dbReference type="ARBA" id="ARBA00023170"/>
    </source>
</evidence>
<feature type="region of interest" description="Disordered" evidence="13">
    <location>
        <begin position="993"/>
        <end position="1032"/>
    </location>
</feature>
<proteinExistence type="inferred from homology"/>
<feature type="region of interest" description="Disordered" evidence="13">
    <location>
        <begin position="1214"/>
        <end position="1254"/>
    </location>
</feature>
<dbReference type="InterPro" id="IPR017981">
    <property type="entry name" value="GPCR_2-like_7TM"/>
</dbReference>
<evidence type="ECO:0000259" key="15">
    <source>
        <dbReference type="PROSITE" id="PS50221"/>
    </source>
</evidence>
<evidence type="ECO:0000256" key="10">
    <source>
        <dbReference type="ARBA" id="ARBA00023157"/>
    </source>
</evidence>
<sequence length="1568" mass="171679">MSVHLCNLHIFEFVLKILNPFSSLIICFVETDSEFAEKIRHWLKPRQLKLINVLRKSIKVASCHQHITSLKATWNQTLGAKSPSNRQSYRTAYGCEGATLSITCEPGHVINVIRANYGRFSITICNNHGNTDWSVNCQSPRTHSVLAERCSGENECSVNVSSAVFGDPCPGTFKYIEVHYTCGIATTTTTTARSRPSWFIETREPVWILPTVNSSVTPAVIPLPHTSSPPPPLHHAKVTTTKAVSTTVPTTTTTTTASTTTSTTMKSSTTSTTVASKTTTKSIPSLIDMSENDVSSVNKSGLDTHAVAPEVFVQHPTQLPDTTPKTSTQTHVKAVPVTPPSVIGMPYDDVPWCPPSFARGLYWNWTKSGETAVLVCPGGATGTAKRKCLVGGWKDPADLSACRSAWLMSLKKRANTPDEEDSVTAVANELAKVTANNALYGGDLIIAPRIIKTLSRRMMQDVVTAFPEPHQRQALATEFLQSALGTGSALLSAGLVGPWGDLSQTERRFAVTELMLGLEEAAFLLSDVLPRATQAVHFRSHVLASARAVAADGSPVQFPSTEDEMVDWVFMDRITIPPEAVLENSEGSSTRVIFLTYRHLEDLLSPEGMNFKGSKNRNVSRIVNSRVVSASLGHGRHIQLPEPVTLTFALLKHDNVSNPICAFWDYTTSSWSDEGCFVHSFTRTHVTCKCDHLTNFAVIMDESSGIQEEENVSPLRILAYVGCLVCVLCVAGSLLIFTLFRNISSPRTYIQRHVCVCLLGAELAFLIGVWRTDLPILCGITAGFLHYCVLAAFAWMFLEGVHVYFTVTRPIESEGVHLRWWHYIVAYIGPLLVVSIAAIVDPFSFGTPYYCWLRTDNYFVFSLVGPVLVLLVLEVSLLAAALIRTCKFNPDETLKTKEMTRLAATRSWLRSAVLLLLLMVLTWSLALLLLHQPSLPVAVAFCVFNALHGIFIFVYYCIRNEKVRNWCGSSSEQERNTWIPQLFRNVFVTEKQTYSPNNNNTTTSSTSIPSDSSSQPPPHSHHHHHHHPHHQVISQALNHALTAAPSIQQVGSSLPLSHNPSPLPQPPDSLTATTTTSLSSSPSSSSASSASSSSSSSSSLSSYPPQHTPIPPPTPPPPSSHHHHHHHHIVLDNGAAYLPTLCHVDTLKGPASLTPTVPQFPGTTCIMGSRGSLRQTGSVGGYPLPMGSLHQSLPRNRLPHSTTTITTTTATTVTPLPSATLNPPSADEEVSYKSFSRDSGHGGSEQEDSPRTPWIGHRHSHTHTISGDHKGTYLARMNALNQHKGESEPFVCSTYALTASPTSVTPSIAAMLRTGAHRANSPWNHTYMEIEAEGDPVYEEIERERWGSRTVGGGVGGGAGSEVMQVSDLSDEDIKRGPPSDVSRQSSRSYGDSRPLLPYIQPSQAQGRVQLDSQYALSEERLRDFNAAQMSRDLEHLQKVQQHLSRENLMTVAVLNGEQVVCRLSSPSHSGAPTPQSPQNLPIIHESNRNPVSSSSFSPTSNGYPPHVFTSRQQSPLIRQNEKRAEGKSFCACHLYIQYLFDKVLQNRGTRQSGLEIKTFNSLCHNRT</sequence>
<dbReference type="GO" id="GO:0030246">
    <property type="term" value="F:carbohydrate binding"/>
    <property type="evidence" value="ECO:0007669"/>
    <property type="project" value="UniProtKB-KW"/>
</dbReference>
<gene>
    <name evidence="19" type="primary">Cirl</name>
    <name evidence="19" type="ORF">Anas_02109</name>
</gene>
<dbReference type="SUPFAM" id="SSF81321">
    <property type="entry name" value="Family A G protein-coupled receptor-like"/>
    <property type="match status" value="1"/>
</dbReference>
<evidence type="ECO:0000256" key="2">
    <source>
        <dbReference type="ARBA" id="ARBA00010933"/>
    </source>
</evidence>
<dbReference type="InterPro" id="IPR046338">
    <property type="entry name" value="GAIN_dom_sf"/>
</dbReference>
<dbReference type="Pfam" id="PF01825">
    <property type="entry name" value="GPS"/>
    <property type="match status" value="1"/>
</dbReference>
<keyword evidence="6" id="KW-0430">Lectin</keyword>
<dbReference type="GO" id="GO:0004930">
    <property type="term" value="F:G protein-coupled receptor activity"/>
    <property type="evidence" value="ECO:0007669"/>
    <property type="project" value="UniProtKB-KW"/>
</dbReference>
<evidence type="ECO:0000259" key="18">
    <source>
        <dbReference type="PROSITE" id="PS50261"/>
    </source>
</evidence>
<dbReference type="SMART" id="SM00008">
    <property type="entry name" value="HormR"/>
    <property type="match status" value="1"/>
</dbReference>
<comment type="subcellular location">
    <subcellularLocation>
        <location evidence="1">Cell membrane</location>
        <topology evidence="1">Multi-pass membrane protein</topology>
    </subcellularLocation>
</comment>
<keyword evidence="10" id="KW-1015">Disulfide bond</keyword>
<dbReference type="PROSITE" id="PS50261">
    <property type="entry name" value="G_PROTEIN_RECEP_F2_4"/>
    <property type="match status" value="1"/>
</dbReference>
<evidence type="ECO:0000256" key="12">
    <source>
        <dbReference type="ARBA" id="ARBA00023224"/>
    </source>
</evidence>
<dbReference type="InterPro" id="IPR057244">
    <property type="entry name" value="GAIN_B"/>
</dbReference>
<accession>A0A5N5TJ35</accession>
<feature type="region of interest" description="Disordered" evidence="13">
    <location>
        <begin position="224"/>
        <end position="266"/>
    </location>
</feature>
<dbReference type="FunFam" id="2.60.120.740:FF:000001">
    <property type="entry name" value="Adhesion G protein-coupled receptor L2"/>
    <property type="match status" value="1"/>
</dbReference>
<evidence type="ECO:0000256" key="1">
    <source>
        <dbReference type="ARBA" id="ARBA00004651"/>
    </source>
</evidence>
<dbReference type="PROSITE" id="PS50227">
    <property type="entry name" value="G_PROTEIN_RECEP_F2_3"/>
    <property type="match status" value="1"/>
</dbReference>
<feature type="region of interest" description="Disordered" evidence="13">
    <location>
        <begin position="1465"/>
        <end position="1521"/>
    </location>
</feature>
<dbReference type="InterPro" id="IPR001879">
    <property type="entry name" value="GPCR_2_extracellular_dom"/>
</dbReference>
<evidence type="ECO:0000259" key="17">
    <source>
        <dbReference type="PROSITE" id="PS50228"/>
    </source>
</evidence>
<keyword evidence="5" id="KW-0732">Signal</keyword>
<evidence type="ECO:0000259" key="16">
    <source>
        <dbReference type="PROSITE" id="PS50227"/>
    </source>
</evidence>
<keyword evidence="20" id="KW-1185">Reference proteome</keyword>
<keyword evidence="11" id="KW-0675">Receptor</keyword>
<keyword evidence="12" id="KW-0807">Transducer</keyword>
<feature type="transmembrane region" description="Helical" evidence="14">
    <location>
        <begin position="820"/>
        <end position="840"/>
    </location>
</feature>
<evidence type="ECO:0000256" key="5">
    <source>
        <dbReference type="ARBA" id="ARBA00022729"/>
    </source>
</evidence>
<feature type="domain" description="GAIN-B" evidence="15">
    <location>
        <begin position="541"/>
        <end position="706"/>
    </location>
</feature>
<keyword evidence="7 14" id="KW-1133">Transmembrane helix</keyword>
<feature type="transmembrane region" description="Helical" evidence="14">
    <location>
        <begin position="937"/>
        <end position="958"/>
    </location>
</feature>
<dbReference type="InterPro" id="IPR000203">
    <property type="entry name" value="GPS"/>
</dbReference>
<evidence type="ECO:0000256" key="13">
    <source>
        <dbReference type="SAM" id="MobiDB-lite"/>
    </source>
</evidence>
<feature type="domain" description="SUEL-type lectin" evidence="17">
    <location>
        <begin position="94"/>
        <end position="183"/>
    </location>
</feature>
<feature type="compositionally biased region" description="Basic residues" evidence="13">
    <location>
        <begin position="1019"/>
        <end position="1030"/>
    </location>
</feature>
<evidence type="ECO:0000256" key="6">
    <source>
        <dbReference type="ARBA" id="ARBA00022734"/>
    </source>
</evidence>
<dbReference type="InterPro" id="IPR032471">
    <property type="entry name" value="AGRL2-4_GAIN_subdom_A"/>
</dbReference>
<dbReference type="EMBL" id="SEYY01001137">
    <property type="protein sequence ID" value="KAB7505695.1"/>
    <property type="molecule type" value="Genomic_DNA"/>
</dbReference>
<feature type="transmembrane region" description="Helical" evidence="14">
    <location>
        <begin position="860"/>
        <end position="886"/>
    </location>
</feature>
<evidence type="ECO:0000256" key="9">
    <source>
        <dbReference type="ARBA" id="ARBA00023136"/>
    </source>
</evidence>
<name>A0A5N5TJ35_9CRUS</name>
<feature type="transmembrane region" description="Helical" evidence="14">
    <location>
        <begin position="907"/>
        <end position="931"/>
    </location>
</feature>
<keyword evidence="4 14" id="KW-0812">Transmembrane</keyword>
<evidence type="ECO:0000256" key="8">
    <source>
        <dbReference type="ARBA" id="ARBA00023040"/>
    </source>
</evidence>
<feature type="domain" description="G-protein coupled receptors family 2 profile 2" evidence="18">
    <location>
        <begin position="715"/>
        <end position="960"/>
    </location>
</feature>
<evidence type="ECO:0000256" key="3">
    <source>
        <dbReference type="ARBA" id="ARBA00022475"/>
    </source>
</evidence>
<feature type="compositionally biased region" description="Low complexity" evidence="13">
    <location>
        <begin position="238"/>
        <end position="266"/>
    </location>
</feature>
<keyword evidence="3" id="KW-1003">Cell membrane</keyword>
<dbReference type="CDD" id="cd22830">
    <property type="entry name" value="Gal_Rha_Lectin_dCirl"/>
    <property type="match status" value="1"/>
</dbReference>
<evidence type="ECO:0000256" key="7">
    <source>
        <dbReference type="ARBA" id="ARBA00022989"/>
    </source>
</evidence>
<dbReference type="Proteomes" id="UP000326759">
    <property type="component" value="Unassembled WGS sequence"/>
</dbReference>
<evidence type="ECO:0000313" key="20">
    <source>
        <dbReference type="Proteomes" id="UP000326759"/>
    </source>
</evidence>
<feature type="compositionally biased region" description="Low complexity" evidence="13">
    <location>
        <begin position="1068"/>
        <end position="1105"/>
    </location>
</feature>
<dbReference type="PRINTS" id="PR00249">
    <property type="entry name" value="GPCRSECRETIN"/>
</dbReference>
<feature type="compositionally biased region" description="Low complexity" evidence="13">
    <location>
        <begin position="995"/>
        <end position="1014"/>
    </location>
</feature>
<feature type="region of interest" description="Disordered" evidence="13">
    <location>
        <begin position="1051"/>
        <end position="1127"/>
    </location>
</feature>
<dbReference type="PROSITE" id="PS50221">
    <property type="entry name" value="GAIN_B"/>
    <property type="match status" value="1"/>
</dbReference>
<dbReference type="PANTHER" id="PTHR12011">
    <property type="entry name" value="ADHESION G-PROTEIN COUPLED RECEPTOR"/>
    <property type="match status" value="1"/>
</dbReference>
<dbReference type="GO" id="GO:0007166">
    <property type="term" value="P:cell surface receptor signaling pathway"/>
    <property type="evidence" value="ECO:0007669"/>
    <property type="project" value="InterPro"/>
</dbReference>
<feature type="transmembrane region" description="Helical" evidence="14">
    <location>
        <begin position="752"/>
        <end position="772"/>
    </location>
</feature>
<dbReference type="SMART" id="SM00303">
    <property type="entry name" value="GPS"/>
    <property type="match status" value="1"/>
</dbReference>
<dbReference type="InterPro" id="IPR036445">
    <property type="entry name" value="GPCR_2_extracell_dom_sf"/>
</dbReference>
<evidence type="ECO:0000256" key="4">
    <source>
        <dbReference type="ARBA" id="ARBA00022692"/>
    </source>
</evidence>
<comment type="similarity">
    <text evidence="2">Belongs to the G-protein coupled receptor 2 family. LN-TM7 subfamily.</text>
</comment>
<dbReference type="OrthoDB" id="1100386at2759"/>
<dbReference type="Gene3D" id="2.60.220.50">
    <property type="match status" value="1"/>
</dbReference>
<feature type="compositionally biased region" description="Polar residues" evidence="13">
    <location>
        <begin position="1465"/>
        <end position="1480"/>
    </location>
</feature>
<organism evidence="19 20">
    <name type="scientific">Armadillidium nasatum</name>
    <dbReference type="NCBI Taxonomy" id="96803"/>
    <lineage>
        <taxon>Eukaryota</taxon>
        <taxon>Metazoa</taxon>
        <taxon>Ecdysozoa</taxon>
        <taxon>Arthropoda</taxon>
        <taxon>Crustacea</taxon>
        <taxon>Multicrustacea</taxon>
        <taxon>Malacostraca</taxon>
        <taxon>Eumalacostraca</taxon>
        <taxon>Peracarida</taxon>
        <taxon>Isopoda</taxon>
        <taxon>Oniscidea</taxon>
        <taxon>Crinocheta</taxon>
        <taxon>Armadillidiidae</taxon>
        <taxon>Armadillidium</taxon>
    </lineage>
</organism>
<dbReference type="SUPFAM" id="SSF111418">
    <property type="entry name" value="Hormone receptor domain"/>
    <property type="match status" value="1"/>
</dbReference>
<dbReference type="Gene3D" id="4.10.1240.10">
    <property type="entry name" value="GPCR, family 2, extracellular hormone receptor domain"/>
    <property type="match status" value="1"/>
</dbReference>
<keyword evidence="8" id="KW-0297">G-protein coupled receptor</keyword>
<feature type="compositionally biased region" description="Pro residues" evidence="13">
    <location>
        <begin position="1106"/>
        <end position="1119"/>
    </location>
</feature>
<dbReference type="Gene3D" id="1.20.1070.10">
    <property type="entry name" value="Rhodopsin 7-helix transmembrane proteins"/>
    <property type="match status" value="1"/>
</dbReference>
<dbReference type="Gene3D" id="1.25.40.610">
    <property type="match status" value="1"/>
</dbReference>
<keyword evidence="9 14" id="KW-0472">Membrane</keyword>
<feature type="region of interest" description="Disordered" evidence="13">
    <location>
        <begin position="1367"/>
        <end position="1407"/>
    </location>
</feature>
<feature type="transmembrane region" description="Helical" evidence="14">
    <location>
        <begin position="784"/>
        <end position="808"/>
    </location>
</feature>
<dbReference type="PANTHER" id="PTHR12011:SF347">
    <property type="entry name" value="FI21270P1-RELATED"/>
    <property type="match status" value="1"/>
</dbReference>
<reference evidence="19 20" key="1">
    <citation type="journal article" date="2019" name="PLoS Biol.">
        <title>Sex chromosomes control vertical transmission of feminizing Wolbachia symbionts in an isopod.</title>
        <authorList>
            <person name="Becking T."/>
            <person name="Chebbi M.A."/>
            <person name="Giraud I."/>
            <person name="Moumen B."/>
            <person name="Laverre T."/>
            <person name="Caubet Y."/>
            <person name="Peccoud J."/>
            <person name="Gilbert C."/>
            <person name="Cordaux R."/>
        </authorList>
    </citation>
    <scope>NUCLEOTIDE SEQUENCE [LARGE SCALE GENOMIC DNA]</scope>
    <source>
        <strain evidence="19">ANa2</strain>
        <tissue evidence="19">Whole body excluding digestive tract and cuticle</tissue>
    </source>
</reference>
<evidence type="ECO:0000256" key="14">
    <source>
        <dbReference type="SAM" id="Phobius"/>
    </source>
</evidence>
<feature type="domain" description="G-protein coupled receptors family 2 profile 1" evidence="16">
    <location>
        <begin position="353"/>
        <end position="406"/>
    </location>
</feature>
<evidence type="ECO:0000313" key="19">
    <source>
        <dbReference type="EMBL" id="KAB7505695.1"/>
    </source>
</evidence>
<dbReference type="InterPro" id="IPR000832">
    <property type="entry name" value="GPCR_2_secretin-like"/>
</dbReference>
<dbReference type="Pfam" id="PF16489">
    <property type="entry name" value="GAIN"/>
    <property type="match status" value="1"/>
</dbReference>
<dbReference type="GO" id="GO:0005886">
    <property type="term" value="C:plasma membrane"/>
    <property type="evidence" value="ECO:0007669"/>
    <property type="project" value="UniProtKB-SubCell"/>
</dbReference>
<feature type="compositionally biased region" description="Low complexity" evidence="13">
    <location>
        <begin position="1489"/>
        <end position="1505"/>
    </location>
</feature>
<protein>
    <submittedName>
        <fullName evidence="19">Latrophilin Cirl</fullName>
    </submittedName>
</protein>
<comment type="caution">
    <text evidence="19">The sequence shown here is derived from an EMBL/GenBank/DDBJ whole genome shotgun (WGS) entry which is preliminary data.</text>
</comment>
<dbReference type="Pfam" id="PF02793">
    <property type="entry name" value="HRM"/>
    <property type="match status" value="1"/>
</dbReference>
<feature type="transmembrane region" description="Helical" evidence="14">
    <location>
        <begin position="717"/>
        <end position="740"/>
    </location>
</feature>
<dbReference type="InterPro" id="IPR043159">
    <property type="entry name" value="Lectin_gal-bd_sf"/>
</dbReference>